<keyword evidence="2 7" id="KW-0812">Transmembrane</keyword>
<dbReference type="Proteomes" id="UP000606935">
    <property type="component" value="Unassembled WGS sequence"/>
</dbReference>
<sequence length="532" mass="59130">MTEHAAGLSMTKWLSQQGAASRGALHLLTILGLAGFTCQLGLFWFVSLAVDDLIVNQQPPAPATLQGVVLTAALWLVFDYLKQQLTQRTHLQLCQGLQAQLHTQLLRGQLALVRQKPNFYWQQLWSLHIPATADFLTRYQVQKQLAVLAPLLALVCLWPTSWLIALLMFVTLPVVPLFMYLVGSGAATRHRRHFAALTRLGSLFADRLKAADLLLVHQAHTSQQRLLKNASDDLNQRTMNVVSLAFLSSSVLDFFATLAVALVAVFVGFNLLGEVQIGPELSLQQGLFILLVAPLCFSELKTLGRLYHQKAAAEAGAAELKPILDMPLPPSPQGHFTGLEWLSVQSEHPRLHAKRLVLHPKDWVQLSGPSGSGKTLLLECLLGQRPCSHKMQGQAVLLTQQAIITPQSLRDNLCLGQTHNDEKLWDILSQVELHDWASNLPQGLETLMGEHPPLSGGQAQRVALARILLSDASLVLLDEPTAHLTDEQHQRLCQLLRQQLAERTLVWASHKPLPEAWFNRHWQTDNLEVISR</sequence>
<evidence type="ECO:0000313" key="10">
    <source>
        <dbReference type="EMBL" id="GGO71944.1"/>
    </source>
</evidence>
<evidence type="ECO:0000256" key="4">
    <source>
        <dbReference type="ARBA" id="ARBA00022840"/>
    </source>
</evidence>
<dbReference type="PANTHER" id="PTHR43394">
    <property type="entry name" value="ATP-DEPENDENT PERMEASE MDL1, MITOCHONDRIAL"/>
    <property type="match status" value="1"/>
</dbReference>
<dbReference type="InterPro" id="IPR017871">
    <property type="entry name" value="ABC_transporter-like_CS"/>
</dbReference>
<evidence type="ECO:0000256" key="6">
    <source>
        <dbReference type="ARBA" id="ARBA00023136"/>
    </source>
</evidence>
<feature type="transmembrane region" description="Helical" evidence="7">
    <location>
        <begin position="61"/>
        <end position="81"/>
    </location>
</feature>
<keyword evidence="4" id="KW-0067">ATP-binding</keyword>
<dbReference type="InterPro" id="IPR003593">
    <property type="entry name" value="AAA+_ATPase"/>
</dbReference>
<keyword evidence="5 7" id="KW-1133">Transmembrane helix</keyword>
<evidence type="ECO:0000259" key="8">
    <source>
        <dbReference type="PROSITE" id="PS50893"/>
    </source>
</evidence>
<dbReference type="SUPFAM" id="SSF52540">
    <property type="entry name" value="P-loop containing nucleoside triphosphate hydrolases"/>
    <property type="match status" value="1"/>
</dbReference>
<dbReference type="InterPro" id="IPR027417">
    <property type="entry name" value="P-loop_NTPase"/>
</dbReference>
<dbReference type="SUPFAM" id="SSF90123">
    <property type="entry name" value="ABC transporter transmembrane region"/>
    <property type="match status" value="1"/>
</dbReference>
<dbReference type="GO" id="GO:0016887">
    <property type="term" value="F:ATP hydrolysis activity"/>
    <property type="evidence" value="ECO:0007669"/>
    <property type="project" value="InterPro"/>
</dbReference>
<feature type="domain" description="ABC transmembrane type-1" evidence="9">
    <location>
        <begin position="27"/>
        <end position="312"/>
    </location>
</feature>
<dbReference type="GO" id="GO:0005886">
    <property type="term" value="C:plasma membrane"/>
    <property type="evidence" value="ECO:0007669"/>
    <property type="project" value="UniProtKB-SubCell"/>
</dbReference>
<feature type="transmembrane region" description="Helical" evidence="7">
    <location>
        <begin position="145"/>
        <end position="164"/>
    </location>
</feature>
<dbReference type="InterPro" id="IPR003439">
    <property type="entry name" value="ABC_transporter-like_ATP-bd"/>
</dbReference>
<evidence type="ECO:0000256" key="7">
    <source>
        <dbReference type="SAM" id="Phobius"/>
    </source>
</evidence>
<dbReference type="InterPro" id="IPR039421">
    <property type="entry name" value="Type_1_exporter"/>
</dbReference>
<dbReference type="PROSITE" id="PS00211">
    <property type="entry name" value="ABC_TRANSPORTER_1"/>
    <property type="match status" value="1"/>
</dbReference>
<dbReference type="PANTHER" id="PTHR43394:SF1">
    <property type="entry name" value="ATP-BINDING CASSETTE SUB-FAMILY B MEMBER 10, MITOCHONDRIAL"/>
    <property type="match status" value="1"/>
</dbReference>
<proteinExistence type="predicted"/>
<dbReference type="CDD" id="cd18584">
    <property type="entry name" value="ABC_6TM_AarD_CydD"/>
    <property type="match status" value="1"/>
</dbReference>
<comment type="subcellular location">
    <subcellularLocation>
        <location evidence="1">Cell membrane</location>
        <topology evidence="1">Multi-pass membrane protein</topology>
    </subcellularLocation>
</comment>
<dbReference type="GO" id="GO:0015421">
    <property type="term" value="F:ABC-type oligopeptide transporter activity"/>
    <property type="evidence" value="ECO:0007669"/>
    <property type="project" value="TreeGrafter"/>
</dbReference>
<evidence type="ECO:0000256" key="3">
    <source>
        <dbReference type="ARBA" id="ARBA00022741"/>
    </source>
</evidence>
<feature type="transmembrane region" description="Helical" evidence="7">
    <location>
        <begin position="244"/>
        <end position="269"/>
    </location>
</feature>
<keyword evidence="3" id="KW-0547">Nucleotide-binding</keyword>
<evidence type="ECO:0000256" key="1">
    <source>
        <dbReference type="ARBA" id="ARBA00004651"/>
    </source>
</evidence>
<keyword evidence="6 7" id="KW-0472">Membrane</keyword>
<dbReference type="InterPro" id="IPR036640">
    <property type="entry name" value="ABC1_TM_sf"/>
</dbReference>
<gene>
    <name evidence="10" type="ORF">GCM10010982_28890</name>
</gene>
<name>A0A917Z0P7_9ALTE</name>
<evidence type="ECO:0000313" key="11">
    <source>
        <dbReference type="Proteomes" id="UP000606935"/>
    </source>
</evidence>
<feature type="domain" description="ABC transporter" evidence="8">
    <location>
        <begin position="334"/>
        <end position="530"/>
    </location>
</feature>
<dbReference type="PROSITE" id="PS50929">
    <property type="entry name" value="ABC_TM1F"/>
    <property type="match status" value="1"/>
</dbReference>
<evidence type="ECO:0000256" key="5">
    <source>
        <dbReference type="ARBA" id="ARBA00022989"/>
    </source>
</evidence>
<organism evidence="10 11">
    <name type="scientific">Bowmanella pacifica</name>
    <dbReference type="NCBI Taxonomy" id="502051"/>
    <lineage>
        <taxon>Bacteria</taxon>
        <taxon>Pseudomonadati</taxon>
        <taxon>Pseudomonadota</taxon>
        <taxon>Gammaproteobacteria</taxon>
        <taxon>Alteromonadales</taxon>
        <taxon>Alteromonadaceae</taxon>
        <taxon>Bowmanella</taxon>
    </lineage>
</organism>
<dbReference type="Gene3D" id="3.40.50.300">
    <property type="entry name" value="P-loop containing nucleotide triphosphate hydrolases"/>
    <property type="match status" value="1"/>
</dbReference>
<dbReference type="Gene3D" id="1.20.1560.10">
    <property type="entry name" value="ABC transporter type 1, transmembrane domain"/>
    <property type="match status" value="1"/>
</dbReference>
<reference evidence="10" key="1">
    <citation type="journal article" date="2014" name="Int. J. Syst. Evol. Microbiol.">
        <title>Complete genome sequence of Corynebacterium casei LMG S-19264T (=DSM 44701T), isolated from a smear-ripened cheese.</title>
        <authorList>
            <consortium name="US DOE Joint Genome Institute (JGI-PGF)"/>
            <person name="Walter F."/>
            <person name="Albersmeier A."/>
            <person name="Kalinowski J."/>
            <person name="Ruckert C."/>
        </authorList>
    </citation>
    <scope>NUCLEOTIDE SEQUENCE</scope>
    <source>
        <strain evidence="10">CGMCC 1.7086</strain>
    </source>
</reference>
<keyword evidence="11" id="KW-1185">Reference proteome</keyword>
<dbReference type="SMART" id="SM00382">
    <property type="entry name" value="AAA"/>
    <property type="match status" value="1"/>
</dbReference>
<dbReference type="GO" id="GO:0005524">
    <property type="term" value="F:ATP binding"/>
    <property type="evidence" value="ECO:0007669"/>
    <property type="project" value="UniProtKB-KW"/>
</dbReference>
<comment type="caution">
    <text evidence="10">The sequence shown here is derived from an EMBL/GenBank/DDBJ whole genome shotgun (WGS) entry which is preliminary data.</text>
</comment>
<accession>A0A917Z0P7</accession>
<dbReference type="Pfam" id="PF00005">
    <property type="entry name" value="ABC_tran"/>
    <property type="match status" value="1"/>
</dbReference>
<evidence type="ECO:0000259" key="9">
    <source>
        <dbReference type="PROSITE" id="PS50929"/>
    </source>
</evidence>
<dbReference type="InterPro" id="IPR011527">
    <property type="entry name" value="ABC1_TM_dom"/>
</dbReference>
<reference evidence="10" key="2">
    <citation type="submission" date="2020-09" db="EMBL/GenBank/DDBJ databases">
        <authorList>
            <person name="Sun Q."/>
            <person name="Zhou Y."/>
        </authorList>
    </citation>
    <scope>NUCLEOTIDE SEQUENCE</scope>
    <source>
        <strain evidence="10">CGMCC 1.7086</strain>
    </source>
</reference>
<dbReference type="PROSITE" id="PS50893">
    <property type="entry name" value="ABC_TRANSPORTER_2"/>
    <property type="match status" value="1"/>
</dbReference>
<dbReference type="EMBL" id="BMLS01000005">
    <property type="protein sequence ID" value="GGO71944.1"/>
    <property type="molecule type" value="Genomic_DNA"/>
</dbReference>
<dbReference type="Pfam" id="PF00664">
    <property type="entry name" value="ABC_membrane"/>
    <property type="match status" value="1"/>
</dbReference>
<dbReference type="AlphaFoldDB" id="A0A917Z0P7"/>
<feature type="transmembrane region" description="Helical" evidence="7">
    <location>
        <begin position="24"/>
        <end position="49"/>
    </location>
</feature>
<evidence type="ECO:0000256" key="2">
    <source>
        <dbReference type="ARBA" id="ARBA00022692"/>
    </source>
</evidence>
<feature type="transmembrane region" description="Helical" evidence="7">
    <location>
        <begin position="170"/>
        <end position="188"/>
    </location>
</feature>
<protein>
    <submittedName>
        <fullName evidence="10">Thiol reductant ABC exporter subunit CydD</fullName>
    </submittedName>
</protein>